<gene>
    <name evidence="2" type="ORF">PT974_10487</name>
</gene>
<proteinExistence type="inferred from homology"/>
<protein>
    <recommendedName>
        <fullName evidence="4">LysM domain-containing protein</fullName>
    </recommendedName>
</protein>
<dbReference type="Proteomes" id="UP001338125">
    <property type="component" value="Unassembled WGS sequence"/>
</dbReference>
<reference evidence="2 3" key="1">
    <citation type="submission" date="2024-01" db="EMBL/GenBank/DDBJ databases">
        <title>Complete genome of Cladobotryum mycophilum ATHUM6906.</title>
        <authorList>
            <person name="Christinaki A.C."/>
            <person name="Myridakis A.I."/>
            <person name="Kouvelis V.N."/>
        </authorList>
    </citation>
    <scope>NUCLEOTIDE SEQUENCE [LARGE SCALE GENOMIC DNA]</scope>
    <source>
        <strain evidence="2 3">ATHUM6906</strain>
    </source>
</reference>
<organism evidence="2 3">
    <name type="scientific">Cladobotryum mycophilum</name>
    <dbReference type="NCBI Taxonomy" id="491253"/>
    <lineage>
        <taxon>Eukaryota</taxon>
        <taxon>Fungi</taxon>
        <taxon>Dikarya</taxon>
        <taxon>Ascomycota</taxon>
        <taxon>Pezizomycotina</taxon>
        <taxon>Sordariomycetes</taxon>
        <taxon>Hypocreomycetidae</taxon>
        <taxon>Hypocreales</taxon>
        <taxon>Hypocreaceae</taxon>
        <taxon>Cladobotryum</taxon>
    </lineage>
</organism>
<evidence type="ECO:0008006" key="4">
    <source>
        <dbReference type="Google" id="ProtNLM"/>
    </source>
</evidence>
<keyword evidence="3" id="KW-1185">Reference proteome</keyword>
<sequence length="118" mass="13038">MDFSPDFSRWIGRHICVSDLWASDTPPPSRPPGPALVPENAAESSNKICRAWSTALIRDYCIRVAMRAHISNKDFLSLNPDVGENCEDVQLGVAYCIATIGNIATSPGYNEDRISYCF</sequence>
<evidence type="ECO:0000313" key="3">
    <source>
        <dbReference type="Proteomes" id="UP001338125"/>
    </source>
</evidence>
<dbReference type="InterPro" id="IPR036779">
    <property type="entry name" value="LysM_dom_sf"/>
</dbReference>
<evidence type="ECO:0000256" key="1">
    <source>
        <dbReference type="ARBA" id="ARBA00044955"/>
    </source>
</evidence>
<comment type="similarity">
    <text evidence="1">Belongs to the secreted LysM effector family.</text>
</comment>
<name>A0ABR0S9Z5_9HYPO</name>
<accession>A0ABR0S9Z5</accession>
<dbReference type="PANTHER" id="PTHR34997">
    <property type="entry name" value="AM15"/>
    <property type="match status" value="1"/>
</dbReference>
<dbReference type="InterPro" id="IPR052210">
    <property type="entry name" value="LysM1-like"/>
</dbReference>
<dbReference type="EMBL" id="JAVFKD010000015">
    <property type="protein sequence ID" value="KAK5988989.1"/>
    <property type="molecule type" value="Genomic_DNA"/>
</dbReference>
<dbReference type="Gene3D" id="3.10.350.10">
    <property type="entry name" value="LysM domain"/>
    <property type="match status" value="1"/>
</dbReference>
<comment type="caution">
    <text evidence="2">The sequence shown here is derived from an EMBL/GenBank/DDBJ whole genome shotgun (WGS) entry which is preliminary data.</text>
</comment>
<dbReference type="PANTHER" id="PTHR34997:SF1">
    <property type="entry name" value="PEPTIDOGLYCAN-BINDING LYSIN DOMAIN"/>
    <property type="match status" value="1"/>
</dbReference>
<evidence type="ECO:0000313" key="2">
    <source>
        <dbReference type="EMBL" id="KAK5988989.1"/>
    </source>
</evidence>